<name>A0ABU2S752_9ACTN</name>
<dbReference type="GO" id="GO:0016740">
    <property type="term" value="F:transferase activity"/>
    <property type="evidence" value="ECO:0007669"/>
    <property type="project" value="UniProtKB-KW"/>
</dbReference>
<evidence type="ECO:0000313" key="3">
    <source>
        <dbReference type="EMBL" id="MDT0444742.1"/>
    </source>
</evidence>
<comment type="caution">
    <text evidence="3">The sequence shown here is derived from an EMBL/GenBank/DDBJ whole genome shotgun (WGS) entry which is preliminary data.</text>
</comment>
<evidence type="ECO:0000256" key="2">
    <source>
        <dbReference type="SAM" id="MobiDB-lite"/>
    </source>
</evidence>
<dbReference type="InterPro" id="IPR023606">
    <property type="entry name" value="CoA-Trfase_III_dom_1_sf"/>
</dbReference>
<dbReference type="RefSeq" id="WP_311618993.1">
    <property type="nucleotide sequence ID" value="NZ_JAVREV010000010.1"/>
</dbReference>
<sequence length="306" mass="31970">MGILDGYRVVDLSVTGAGPPPATRLGDLGADVVTVEEQRPERPERPDDAGNGRARAAGSTATIALPARGKLSLTVNLATARGRSVVLALARDADVLLQDYLPGVAERLGVDYPTIRRANPGIVYVSVSGRAPAGPRPDDALTADSALEGTLAALLHRERTGEGRFVSVTAGRPARTPEPPGRTRVRAPYRVFATKDGHLALAMPPLEPLGDALGLPELGGRGTGGHNCRDEITALVRLRLPRRTTAEWLDLFARHGVEAGPATPDSGNGTAPRTRHDGSRAGPGGPGHRVWPLLAEDSLGVRGEAS</sequence>
<keyword evidence="4" id="KW-1185">Reference proteome</keyword>
<proteinExistence type="predicted"/>
<dbReference type="InterPro" id="IPR044855">
    <property type="entry name" value="CoA-Trfase_III_dom3_sf"/>
</dbReference>
<evidence type="ECO:0000313" key="4">
    <source>
        <dbReference type="Proteomes" id="UP001183615"/>
    </source>
</evidence>
<dbReference type="InterPro" id="IPR050483">
    <property type="entry name" value="CoA-transferase_III_domain"/>
</dbReference>
<feature type="compositionally biased region" description="Basic and acidic residues" evidence="2">
    <location>
        <begin position="36"/>
        <end position="50"/>
    </location>
</feature>
<gene>
    <name evidence="3" type="ORF">RM779_19365</name>
</gene>
<dbReference type="Proteomes" id="UP001183615">
    <property type="component" value="Unassembled WGS sequence"/>
</dbReference>
<keyword evidence="1 3" id="KW-0808">Transferase</keyword>
<dbReference type="SUPFAM" id="SSF89796">
    <property type="entry name" value="CoA-transferase family III (CaiB/BaiF)"/>
    <property type="match status" value="1"/>
</dbReference>
<reference evidence="4" key="1">
    <citation type="submission" date="2023-07" db="EMBL/GenBank/DDBJ databases">
        <title>30 novel species of actinomycetes from the DSMZ collection.</title>
        <authorList>
            <person name="Nouioui I."/>
        </authorList>
    </citation>
    <scope>NUCLEOTIDE SEQUENCE [LARGE SCALE GENOMIC DNA]</scope>
    <source>
        <strain evidence="4">DSM 41886</strain>
    </source>
</reference>
<feature type="region of interest" description="Disordered" evidence="2">
    <location>
        <begin position="257"/>
        <end position="306"/>
    </location>
</feature>
<dbReference type="Gene3D" id="3.40.50.10540">
    <property type="entry name" value="Crotonobetainyl-coa:carnitine coa-transferase, domain 1"/>
    <property type="match status" value="2"/>
</dbReference>
<dbReference type="PANTHER" id="PTHR48207:SF4">
    <property type="entry name" value="BLL6097 PROTEIN"/>
    <property type="match status" value="1"/>
</dbReference>
<dbReference type="Pfam" id="PF02515">
    <property type="entry name" value="CoA_transf_3"/>
    <property type="match status" value="2"/>
</dbReference>
<dbReference type="PANTHER" id="PTHR48207">
    <property type="entry name" value="SUCCINATE--HYDROXYMETHYLGLUTARATE COA-TRANSFERASE"/>
    <property type="match status" value="1"/>
</dbReference>
<dbReference type="Gene3D" id="3.30.1540.10">
    <property type="entry name" value="formyl-coa transferase, domain 3"/>
    <property type="match status" value="1"/>
</dbReference>
<evidence type="ECO:0000256" key="1">
    <source>
        <dbReference type="ARBA" id="ARBA00022679"/>
    </source>
</evidence>
<accession>A0ABU2S752</accession>
<feature type="region of interest" description="Disordered" evidence="2">
    <location>
        <begin position="35"/>
        <end position="59"/>
    </location>
</feature>
<organism evidence="3 4">
    <name type="scientific">Streptomyces johnsoniae</name>
    <dbReference type="NCBI Taxonomy" id="3075532"/>
    <lineage>
        <taxon>Bacteria</taxon>
        <taxon>Bacillati</taxon>
        <taxon>Actinomycetota</taxon>
        <taxon>Actinomycetes</taxon>
        <taxon>Kitasatosporales</taxon>
        <taxon>Streptomycetaceae</taxon>
        <taxon>Streptomyces</taxon>
    </lineage>
</organism>
<protein>
    <submittedName>
        <fullName evidence="3">CoA transferase</fullName>
    </submittedName>
</protein>
<dbReference type="EMBL" id="JAVREV010000010">
    <property type="protein sequence ID" value="MDT0444742.1"/>
    <property type="molecule type" value="Genomic_DNA"/>
</dbReference>
<dbReference type="InterPro" id="IPR003673">
    <property type="entry name" value="CoA-Trfase_fam_III"/>
</dbReference>